<evidence type="ECO:0000256" key="1">
    <source>
        <dbReference type="SAM" id="Coils"/>
    </source>
</evidence>
<proteinExistence type="predicted"/>
<dbReference type="Pfam" id="PF14028">
    <property type="entry name" value="Lant_dehydr_C"/>
    <property type="match status" value="1"/>
</dbReference>
<evidence type="ECO:0000259" key="3">
    <source>
        <dbReference type="Pfam" id="PF14028"/>
    </source>
</evidence>
<sequence>MKYIAFYIELNSEGIGRLVNRMKPKAFQPLDFFMLRTPLLPLDMYEKIFSQDLLRDDGETIHTNTIQRLIELTDNQIIRESIAVASPSLYYSLPHLANFDQPRRQDQVAKALLRYFIRMATRSTPYGLCAGVAMGEFREKTCVQLGKIGDFRKRTRPDMKWLMKIIQQLEERKEVLVQLHVQVNQAVYIHGSRAKLLYQTKYGQVEKDPDIKMASINYTEVVQKVFEFAEKPILFSRLLEELSGIYRDVSEEVIYPFLWQLFEQEFLMSELRPPLMVKSPFDYVINKLSRLEGLEEEIQKLIEIQNEITKYDQLMLGEGEEKFLQLNNKMKRLADVKNPLQVDVALDTKQVFLHKEIKEDVAQAAHLLWKLSPNTMANPHLQSFREEFLEKYGPYREVSLLEVLDEDQGLGAPATYTNPASHRKYQWNRSQSSKKNILFLEWIFDAIKKNQIEVELTDEKIESLLMKEEEINQTQLSMELYFSVVSNSKEAVDQGNYHLIISPNPGSNGAGKTFGRFIDLFEHQEVAHWKKIHQLEQEREPESILAELVYMPVEGRLGNVVLSQNMRSYEIVLNTNSSKDDLHTIPLSDLVIGCTENGFYLKSKSLGKKVIPVTGHMLNVGGAPNVCRFLLEIAYEMKKPFYPFDWGSVIHDAVFLPRLRYGRVILSPAQWKLGSWMLNKEADTESWFGALQEWRKKWNVPQYIYLTVGDHRLLLDLTNPIHVEELKRDFMNLPADQCLLLTETGFELSETWIESTEGTYINEFVFPLIRNDQYFNKESQVDQQLKYQMTMLMNQPHISSQERMKLPGDEWLYLKLYGLNNRQEEFIGSYMKQFCQEALNTGWADNWFFMRYVDPEPHIRLRFHGEPKRLLTEGLSHIYPWVQELKAIGILSRLVLDTYEPEIERFGGPHLIREAERLFAADSMMVTELISLQRFGQIELSEELLAVISCVDLLNHFGLPFLEQLNWLDQHVNYKKYLDEFRNHRKSYMLLANSMNHWEGLQTHPDGPQILSLLNLRKDSIQQYKQQIDYYRQKGQLFTYFHDILGSVMHLHLNRLIGLDEEREKKIMTLTRHTLRNLQYTRGTVV</sequence>
<evidence type="ECO:0000259" key="2">
    <source>
        <dbReference type="Pfam" id="PF04738"/>
    </source>
</evidence>
<reference evidence="4 5" key="1">
    <citation type="submission" date="2018-06" db="EMBL/GenBank/DDBJ databases">
        <title>Thermoflavimicrobium daqus sp. nov., a thermophilic microbe isolated from Moutai-flavour Daqu.</title>
        <authorList>
            <person name="Wang X."/>
            <person name="Zhou H."/>
        </authorList>
    </citation>
    <scope>NUCLEOTIDE SEQUENCE [LARGE SCALE GENOMIC DNA]</scope>
    <source>
        <strain evidence="4 5">FBKL4.011</strain>
    </source>
</reference>
<dbReference type="AlphaFoldDB" id="A0A364K9K3"/>
<evidence type="ECO:0000313" key="5">
    <source>
        <dbReference type="Proteomes" id="UP000251213"/>
    </source>
</evidence>
<evidence type="ECO:0000313" key="4">
    <source>
        <dbReference type="EMBL" id="RAL26987.1"/>
    </source>
</evidence>
<keyword evidence="1" id="KW-0175">Coiled coil</keyword>
<dbReference type="EMBL" id="QJKK01000001">
    <property type="protein sequence ID" value="RAL26987.1"/>
    <property type="molecule type" value="Genomic_DNA"/>
</dbReference>
<feature type="domain" description="Thiopeptide-type bacteriocin biosynthesis" evidence="3">
    <location>
        <begin position="811"/>
        <end position="1074"/>
    </location>
</feature>
<protein>
    <submittedName>
        <fullName evidence="4">Lantibiotic dehydratase</fullName>
    </submittedName>
</protein>
<reference evidence="4 5" key="2">
    <citation type="submission" date="2018-06" db="EMBL/GenBank/DDBJ databases">
        <authorList>
            <person name="Zhirakovskaya E."/>
        </authorList>
    </citation>
    <scope>NUCLEOTIDE SEQUENCE [LARGE SCALE GENOMIC DNA]</scope>
    <source>
        <strain evidence="4 5">FBKL4.011</strain>
    </source>
</reference>
<dbReference type="NCBIfam" id="TIGR03891">
    <property type="entry name" value="thiopep_ocin"/>
    <property type="match status" value="1"/>
</dbReference>
<accession>A0A364K9K3</accession>
<feature type="coiled-coil region" evidence="1">
    <location>
        <begin position="284"/>
        <end position="314"/>
    </location>
</feature>
<name>A0A364K9K3_9BACL</name>
<dbReference type="Pfam" id="PF04738">
    <property type="entry name" value="Lant_dehydr_N"/>
    <property type="match status" value="1"/>
</dbReference>
<dbReference type="InterPro" id="IPR023809">
    <property type="entry name" value="Thiopep_bacteriocin_synth_dom"/>
</dbReference>
<feature type="domain" description="Lantibiotic dehydratase N-terminal" evidence="2">
    <location>
        <begin position="75"/>
        <end position="726"/>
    </location>
</feature>
<dbReference type="RefSeq" id="WP_113657592.1">
    <property type="nucleotide sequence ID" value="NZ_KZ845663.1"/>
</dbReference>
<keyword evidence="5" id="KW-1185">Reference proteome</keyword>
<comment type="caution">
    <text evidence="4">The sequence shown here is derived from an EMBL/GenBank/DDBJ whole genome shotgun (WGS) entry which is preliminary data.</text>
</comment>
<dbReference type="Proteomes" id="UP000251213">
    <property type="component" value="Unassembled WGS sequence"/>
</dbReference>
<dbReference type="OrthoDB" id="1273722at2"/>
<organism evidence="4 5">
    <name type="scientific">Thermoflavimicrobium daqui</name>
    <dbReference type="NCBI Taxonomy" id="2137476"/>
    <lineage>
        <taxon>Bacteria</taxon>
        <taxon>Bacillati</taxon>
        <taxon>Bacillota</taxon>
        <taxon>Bacilli</taxon>
        <taxon>Bacillales</taxon>
        <taxon>Thermoactinomycetaceae</taxon>
        <taxon>Thermoflavimicrobium</taxon>
    </lineage>
</organism>
<gene>
    <name evidence="4" type="ORF">DL897_02815</name>
</gene>
<dbReference type="InterPro" id="IPR006827">
    <property type="entry name" value="Lant_deHydtase_N"/>
</dbReference>